<dbReference type="EMBL" id="JBHSHP010000046">
    <property type="protein sequence ID" value="MFC4755514.1"/>
    <property type="molecule type" value="Genomic_DNA"/>
</dbReference>
<dbReference type="Gene3D" id="1.10.3190.10">
    <property type="entry name" value="yfbu gene product, domain 2"/>
    <property type="match status" value="1"/>
</dbReference>
<proteinExistence type="predicted"/>
<dbReference type="InterPro" id="IPR023146">
    <property type="entry name" value="YfbU_alpha-helical_sf"/>
</dbReference>
<organism evidence="2 3">
    <name type="scientific">Dietzia aurantiaca</name>
    <dbReference type="NCBI Taxonomy" id="983873"/>
    <lineage>
        <taxon>Bacteria</taxon>
        <taxon>Bacillati</taxon>
        <taxon>Actinomycetota</taxon>
        <taxon>Actinomycetes</taxon>
        <taxon>Mycobacteriales</taxon>
        <taxon>Dietziaceae</taxon>
        <taxon>Dietzia</taxon>
    </lineage>
</organism>
<protein>
    <submittedName>
        <fullName evidence="2">YfbU family protein</fullName>
    </submittedName>
</protein>
<feature type="region of interest" description="Disordered" evidence="1">
    <location>
        <begin position="250"/>
        <end position="275"/>
    </location>
</feature>
<dbReference type="RefSeq" id="WP_344994397.1">
    <property type="nucleotide sequence ID" value="NZ_BAABCD010000043.1"/>
</dbReference>
<sequence length="275" mass="31250">MATIAFRVDDAMRSELEELAQSRGVSLSDLVRSTLEGLILRDDPRGRWTETAPRTLTTYERQMLAMQHRILAHVMPPTHEDAPTEDCAHVEGDPDYQRQRAQILEGGYVTEYSDVFISTHPELTADECTFVMDLLDMFRTITVSIQRLRGAGQSIGDETERLLQFDGFDYQVKAETRLLDYVRHLVSETRWSEVLPVLGPDHDYGNSHGPRLELYQRILGEYQLIRHEQKPRLELSDYLLKADQLQRLADAGTHPSRRSDHQSGGTAGSPSTVEG</sequence>
<accession>A0ABV9PSW6</accession>
<feature type="compositionally biased region" description="Polar residues" evidence="1">
    <location>
        <begin position="262"/>
        <end position="275"/>
    </location>
</feature>
<dbReference type="SUPFAM" id="SSF116960">
    <property type="entry name" value="YfbU-like"/>
    <property type="match status" value="1"/>
</dbReference>
<dbReference type="InterPro" id="IPR005587">
    <property type="entry name" value="UPF0304_YfbU"/>
</dbReference>
<evidence type="ECO:0000313" key="3">
    <source>
        <dbReference type="Proteomes" id="UP001595836"/>
    </source>
</evidence>
<evidence type="ECO:0000256" key="1">
    <source>
        <dbReference type="SAM" id="MobiDB-lite"/>
    </source>
</evidence>
<comment type="caution">
    <text evidence="2">The sequence shown here is derived from an EMBL/GenBank/DDBJ whole genome shotgun (WGS) entry which is preliminary data.</text>
</comment>
<reference evidence="3" key="1">
    <citation type="journal article" date="2019" name="Int. J. Syst. Evol. Microbiol.">
        <title>The Global Catalogue of Microorganisms (GCM) 10K type strain sequencing project: providing services to taxonomists for standard genome sequencing and annotation.</title>
        <authorList>
            <consortium name="The Broad Institute Genomics Platform"/>
            <consortium name="The Broad Institute Genome Sequencing Center for Infectious Disease"/>
            <person name="Wu L."/>
            <person name="Ma J."/>
        </authorList>
    </citation>
    <scope>NUCLEOTIDE SEQUENCE [LARGE SCALE GENOMIC DNA]</scope>
    <source>
        <strain evidence="3">JCM 11882</strain>
    </source>
</reference>
<gene>
    <name evidence="2" type="ORF">ACFO7U_12090</name>
</gene>
<keyword evidence="3" id="KW-1185">Reference proteome</keyword>
<evidence type="ECO:0000313" key="2">
    <source>
        <dbReference type="EMBL" id="MFC4755514.1"/>
    </source>
</evidence>
<dbReference type="SUPFAM" id="SSF47598">
    <property type="entry name" value="Ribbon-helix-helix"/>
    <property type="match status" value="1"/>
</dbReference>
<dbReference type="Proteomes" id="UP001595836">
    <property type="component" value="Unassembled WGS sequence"/>
</dbReference>
<name>A0ABV9PSW6_9ACTN</name>
<dbReference type="InterPro" id="IPR010985">
    <property type="entry name" value="Ribbon_hlx_hlx"/>
</dbReference>
<dbReference type="Pfam" id="PF03887">
    <property type="entry name" value="YfbU"/>
    <property type="match status" value="1"/>
</dbReference>